<dbReference type="SUPFAM" id="SSF47203">
    <property type="entry name" value="Acyl-CoA dehydrogenase C-terminal domain-like"/>
    <property type="match status" value="1"/>
</dbReference>
<dbReference type="Pfam" id="PF00441">
    <property type="entry name" value="Acyl-CoA_dh_1"/>
    <property type="match status" value="1"/>
</dbReference>
<dbReference type="InterPro" id="IPR036250">
    <property type="entry name" value="AcylCo_DH-like_C"/>
</dbReference>
<dbReference type="PANTHER" id="PTHR43292:SF3">
    <property type="entry name" value="ACYL-COA DEHYDROGENASE FADE29"/>
    <property type="match status" value="1"/>
</dbReference>
<comment type="caution">
    <text evidence="10">The sequence shown here is derived from an EMBL/GenBank/DDBJ whole genome shotgun (WGS) entry which is preliminary data.</text>
</comment>
<comment type="cofactor">
    <cofactor evidence="1 6">
        <name>FAD</name>
        <dbReference type="ChEBI" id="CHEBI:57692"/>
    </cofactor>
</comment>
<name>A0ABN2QLM6_9PSEU</name>
<dbReference type="InterPro" id="IPR052161">
    <property type="entry name" value="Mycobact_Acyl-CoA_DH"/>
</dbReference>
<dbReference type="Gene3D" id="1.20.140.10">
    <property type="entry name" value="Butyryl-CoA Dehydrogenase, subunit A, domain 3"/>
    <property type="match status" value="1"/>
</dbReference>
<evidence type="ECO:0000256" key="3">
    <source>
        <dbReference type="ARBA" id="ARBA00022630"/>
    </source>
</evidence>
<proteinExistence type="inferred from homology"/>
<evidence type="ECO:0000256" key="1">
    <source>
        <dbReference type="ARBA" id="ARBA00001974"/>
    </source>
</evidence>
<dbReference type="Gene3D" id="2.40.110.10">
    <property type="entry name" value="Butyryl-CoA Dehydrogenase, subunit A, domain 2"/>
    <property type="match status" value="1"/>
</dbReference>
<organism evidence="10 11">
    <name type="scientific">Amycolatopsis minnesotensis</name>
    <dbReference type="NCBI Taxonomy" id="337894"/>
    <lineage>
        <taxon>Bacteria</taxon>
        <taxon>Bacillati</taxon>
        <taxon>Actinomycetota</taxon>
        <taxon>Actinomycetes</taxon>
        <taxon>Pseudonocardiales</taxon>
        <taxon>Pseudonocardiaceae</taxon>
        <taxon>Amycolatopsis</taxon>
    </lineage>
</organism>
<protein>
    <submittedName>
        <fullName evidence="10">Acyl-CoA dehydrogenase family protein</fullName>
    </submittedName>
</protein>
<dbReference type="Pfam" id="PF02771">
    <property type="entry name" value="Acyl-CoA_dh_N"/>
    <property type="match status" value="1"/>
</dbReference>
<dbReference type="Gene3D" id="1.10.540.10">
    <property type="entry name" value="Acyl-CoA dehydrogenase/oxidase, N-terminal domain"/>
    <property type="match status" value="1"/>
</dbReference>
<dbReference type="InterPro" id="IPR006091">
    <property type="entry name" value="Acyl-CoA_Oxase/DH_mid-dom"/>
</dbReference>
<dbReference type="PANTHER" id="PTHR43292">
    <property type="entry name" value="ACYL-COA DEHYDROGENASE"/>
    <property type="match status" value="1"/>
</dbReference>
<dbReference type="Proteomes" id="UP001501116">
    <property type="component" value="Unassembled WGS sequence"/>
</dbReference>
<gene>
    <name evidence="10" type="ORF">GCM10009754_24970</name>
</gene>
<comment type="similarity">
    <text evidence="2 6">Belongs to the acyl-CoA dehydrogenase family.</text>
</comment>
<evidence type="ECO:0000256" key="6">
    <source>
        <dbReference type="RuleBase" id="RU362125"/>
    </source>
</evidence>
<dbReference type="InterPro" id="IPR037069">
    <property type="entry name" value="AcylCoA_DH/ox_N_sf"/>
</dbReference>
<evidence type="ECO:0000259" key="7">
    <source>
        <dbReference type="Pfam" id="PF00441"/>
    </source>
</evidence>
<evidence type="ECO:0000256" key="2">
    <source>
        <dbReference type="ARBA" id="ARBA00009347"/>
    </source>
</evidence>
<evidence type="ECO:0000313" key="11">
    <source>
        <dbReference type="Proteomes" id="UP001501116"/>
    </source>
</evidence>
<dbReference type="EMBL" id="BAAANN010000008">
    <property type="protein sequence ID" value="GAA1954488.1"/>
    <property type="molecule type" value="Genomic_DNA"/>
</dbReference>
<feature type="domain" description="Acyl-CoA dehydrogenase/oxidase N-terminal" evidence="9">
    <location>
        <begin position="7"/>
        <end position="124"/>
    </location>
</feature>
<evidence type="ECO:0000259" key="8">
    <source>
        <dbReference type="Pfam" id="PF02770"/>
    </source>
</evidence>
<dbReference type="RefSeq" id="WP_344417003.1">
    <property type="nucleotide sequence ID" value="NZ_BAAANN010000008.1"/>
</dbReference>
<reference evidence="10 11" key="1">
    <citation type="journal article" date="2019" name="Int. J. Syst. Evol. Microbiol.">
        <title>The Global Catalogue of Microorganisms (GCM) 10K type strain sequencing project: providing services to taxonomists for standard genome sequencing and annotation.</title>
        <authorList>
            <consortium name="The Broad Institute Genomics Platform"/>
            <consortium name="The Broad Institute Genome Sequencing Center for Infectious Disease"/>
            <person name="Wu L."/>
            <person name="Ma J."/>
        </authorList>
    </citation>
    <scope>NUCLEOTIDE SEQUENCE [LARGE SCALE GENOMIC DNA]</scope>
    <source>
        <strain evidence="10 11">JCM 14545</strain>
    </source>
</reference>
<dbReference type="SUPFAM" id="SSF56645">
    <property type="entry name" value="Acyl-CoA dehydrogenase NM domain-like"/>
    <property type="match status" value="1"/>
</dbReference>
<dbReference type="Pfam" id="PF02770">
    <property type="entry name" value="Acyl-CoA_dh_M"/>
    <property type="match status" value="1"/>
</dbReference>
<dbReference type="InterPro" id="IPR009100">
    <property type="entry name" value="AcylCoA_DH/oxidase_NM_dom_sf"/>
</dbReference>
<evidence type="ECO:0000313" key="10">
    <source>
        <dbReference type="EMBL" id="GAA1954488.1"/>
    </source>
</evidence>
<keyword evidence="5 6" id="KW-0560">Oxidoreductase</keyword>
<evidence type="ECO:0000256" key="5">
    <source>
        <dbReference type="ARBA" id="ARBA00023002"/>
    </source>
</evidence>
<feature type="domain" description="Acyl-CoA dehydrogenase/oxidase C-terminal" evidence="7">
    <location>
        <begin position="235"/>
        <end position="391"/>
    </location>
</feature>
<keyword evidence="11" id="KW-1185">Reference proteome</keyword>
<keyword evidence="4 6" id="KW-0274">FAD</keyword>
<dbReference type="InterPro" id="IPR046373">
    <property type="entry name" value="Acyl-CoA_Oxase/DH_mid-dom_sf"/>
</dbReference>
<evidence type="ECO:0000259" key="9">
    <source>
        <dbReference type="Pfam" id="PF02771"/>
    </source>
</evidence>
<dbReference type="InterPro" id="IPR013786">
    <property type="entry name" value="AcylCoA_DH/ox_N"/>
</dbReference>
<accession>A0ABN2QLM6</accession>
<dbReference type="InterPro" id="IPR009075">
    <property type="entry name" value="AcylCo_DH/oxidase_C"/>
</dbReference>
<keyword evidence="3 6" id="KW-0285">Flavoprotein</keyword>
<sequence length="400" mass="43937">MDIGFAPEDERFRAEFRDWLSTAVPAQWRDPGFWSRIDADEGFALRREWDAAKAAAGWSGVDWPVEYGGRGGTAVQRAIHDDELVRAAAPKPVNTIAAKFLGPTLLLLGTEQQKRELLRPILRCERIWCQGFSEPEAGSDLAGIRCRAVLDGADYVLNGQKTWTTGVLRADWVFLLARTDPDAGRHGGLTFLLVDLATPGIERRPIRQLPGGSDFGELFFTDARVPATQVVGTPGDGWRVALTLLAHERGGSTLGQYRALRQEWDAVALACGRLRRGTAPVADDPQSRQRLAGSLVDIELLRLHAYHVLTQVEQGRELGHGASVTKLHHGTTRRALSDTWAEVLGAAHQVSAPVPGLDLEPLRTAMLHARSDTIWGGSAEIQRTVIAQRVLGLPKEREDR</sequence>
<evidence type="ECO:0000256" key="4">
    <source>
        <dbReference type="ARBA" id="ARBA00022827"/>
    </source>
</evidence>
<feature type="domain" description="Acyl-CoA oxidase/dehydrogenase middle" evidence="8">
    <location>
        <begin position="129"/>
        <end position="222"/>
    </location>
</feature>